<evidence type="ECO:0000313" key="9">
    <source>
        <dbReference type="EMBL" id="SVE93338.1"/>
    </source>
</evidence>
<dbReference type="InterPro" id="IPR036838">
    <property type="entry name" value="Ribosomal_uS10_dom_sf"/>
</dbReference>
<keyword evidence="5" id="KW-0687">Ribonucleoprotein</keyword>
<keyword evidence="4" id="KW-0496">Mitochondrion</keyword>
<evidence type="ECO:0000259" key="8">
    <source>
        <dbReference type="SMART" id="SM01403"/>
    </source>
</evidence>
<comment type="subcellular location">
    <subcellularLocation>
        <location evidence="1">Mitochondrion</location>
    </subcellularLocation>
</comment>
<keyword evidence="3" id="KW-0689">Ribosomal protein</keyword>
<dbReference type="EMBL" id="LR023719">
    <property type="protein sequence ID" value="SVE93338.1"/>
    <property type="molecule type" value="mRNA"/>
</dbReference>
<dbReference type="SUPFAM" id="SSF54999">
    <property type="entry name" value="Ribosomal protein S10"/>
    <property type="match status" value="1"/>
</dbReference>
<protein>
    <recommendedName>
        <fullName evidence="6">Small ribosomal subunit protein uS10m</fullName>
    </recommendedName>
    <alternativeName>
        <fullName evidence="7">28S ribosomal protein S10, mitochondrial</fullName>
    </alternativeName>
</protein>
<evidence type="ECO:0000256" key="2">
    <source>
        <dbReference type="ARBA" id="ARBA00007102"/>
    </source>
</evidence>
<evidence type="ECO:0000256" key="5">
    <source>
        <dbReference type="ARBA" id="ARBA00023274"/>
    </source>
</evidence>
<dbReference type="PANTHER" id="PTHR13334">
    <property type="entry name" value="MITOCHONDRIAL 28S RIBOSOMAL PROTEIN S10"/>
    <property type="match status" value="1"/>
</dbReference>
<dbReference type="PANTHER" id="PTHR13334:SF4">
    <property type="entry name" value="SMALL RIBOSOMAL SUBUNIT PROTEIN US10M"/>
    <property type="match status" value="1"/>
</dbReference>
<evidence type="ECO:0000256" key="4">
    <source>
        <dbReference type="ARBA" id="ARBA00023128"/>
    </source>
</evidence>
<gene>
    <name evidence="9" type="primary">EOG090X0GP9</name>
</gene>
<accession>A0A4Y7NJD0</accession>
<organism evidence="9">
    <name type="scientific">Moina brachiata</name>
    <dbReference type="NCBI Taxonomy" id="675436"/>
    <lineage>
        <taxon>Eukaryota</taxon>
        <taxon>Metazoa</taxon>
        <taxon>Ecdysozoa</taxon>
        <taxon>Arthropoda</taxon>
        <taxon>Crustacea</taxon>
        <taxon>Branchiopoda</taxon>
        <taxon>Diplostraca</taxon>
        <taxon>Cladocera</taxon>
        <taxon>Anomopoda</taxon>
        <taxon>Moinidae</taxon>
        <taxon>Moina</taxon>
    </lineage>
</organism>
<evidence type="ECO:0000256" key="1">
    <source>
        <dbReference type="ARBA" id="ARBA00004173"/>
    </source>
</evidence>
<dbReference type="Pfam" id="PF00338">
    <property type="entry name" value="Ribosomal_S10"/>
    <property type="match status" value="1"/>
</dbReference>
<feature type="domain" description="Small ribosomal subunit protein uS10" evidence="8">
    <location>
        <begin position="54"/>
        <end position="152"/>
    </location>
</feature>
<dbReference type="SMART" id="SM01403">
    <property type="entry name" value="Ribosomal_S10"/>
    <property type="match status" value="1"/>
</dbReference>
<proteinExistence type="evidence at transcript level"/>
<dbReference type="Gene3D" id="3.30.70.600">
    <property type="entry name" value="Ribosomal protein S10 domain"/>
    <property type="match status" value="1"/>
</dbReference>
<reference evidence="9" key="1">
    <citation type="submission" date="2018-08" db="EMBL/GenBank/DDBJ databases">
        <authorList>
            <person name="Cornetti L."/>
        </authorList>
    </citation>
    <scope>NUCLEOTIDE SEQUENCE</scope>
    <source>
        <strain evidence="9">DE-FRO-2-1</strain>
    </source>
</reference>
<evidence type="ECO:0000256" key="6">
    <source>
        <dbReference type="ARBA" id="ARBA00035261"/>
    </source>
</evidence>
<dbReference type="InterPro" id="IPR040055">
    <property type="entry name" value="Ribosomal_uS10m"/>
</dbReference>
<name>A0A4Y7NJD0_9CRUS</name>
<comment type="similarity">
    <text evidence="2">Belongs to the universal ribosomal protein uS10 family.</text>
</comment>
<sequence>MLLRQCVLRNALTLHRPVKFIASVEPQYFQSYNRLHDAAAVEAPTTDSLLSKVEIGISGADPAVLQSYSRFVKEAARCFHVSLTECVAPPKAHHNRLTLLKSIHVYKKHRVQYEVRTYGIQLTLEKLTGSTSSTFLEYIQRNLPEGVAMKTSMTKLPENIVAYLNVRLRNFSEGGSY</sequence>
<evidence type="ECO:0000256" key="7">
    <source>
        <dbReference type="ARBA" id="ARBA00035544"/>
    </source>
</evidence>
<dbReference type="InterPro" id="IPR027486">
    <property type="entry name" value="Ribosomal_uS10_dom"/>
</dbReference>
<dbReference type="AlphaFoldDB" id="A0A4Y7NJD0"/>
<evidence type="ECO:0000256" key="3">
    <source>
        <dbReference type="ARBA" id="ARBA00022980"/>
    </source>
</evidence>
<dbReference type="GO" id="GO:0005763">
    <property type="term" value="C:mitochondrial small ribosomal subunit"/>
    <property type="evidence" value="ECO:0007669"/>
    <property type="project" value="InterPro"/>
</dbReference>